<feature type="compositionally biased region" description="Low complexity" evidence="1">
    <location>
        <begin position="110"/>
        <end position="133"/>
    </location>
</feature>
<dbReference type="VEuPathDB" id="CryptoDB:Cvel_28579"/>
<gene>
    <name evidence="2" type="ORF">Cvel_28579</name>
</gene>
<reference evidence="2" key="1">
    <citation type="submission" date="2014-11" db="EMBL/GenBank/DDBJ databases">
        <authorList>
            <person name="Otto D Thomas"/>
            <person name="Naeem Raeece"/>
        </authorList>
    </citation>
    <scope>NUCLEOTIDE SEQUENCE</scope>
</reference>
<dbReference type="EMBL" id="CDMZ01003004">
    <property type="protein sequence ID" value="CEM44742.1"/>
    <property type="molecule type" value="Genomic_DNA"/>
</dbReference>
<feature type="region of interest" description="Disordered" evidence="1">
    <location>
        <begin position="1"/>
        <end position="41"/>
    </location>
</feature>
<feature type="region of interest" description="Disordered" evidence="1">
    <location>
        <begin position="106"/>
        <end position="133"/>
    </location>
</feature>
<proteinExistence type="predicted"/>
<name>A0A0G4HKB9_9ALVE</name>
<organism evidence="2">
    <name type="scientific">Chromera velia CCMP2878</name>
    <dbReference type="NCBI Taxonomy" id="1169474"/>
    <lineage>
        <taxon>Eukaryota</taxon>
        <taxon>Sar</taxon>
        <taxon>Alveolata</taxon>
        <taxon>Colpodellida</taxon>
        <taxon>Chromeraceae</taxon>
        <taxon>Chromera</taxon>
    </lineage>
</organism>
<accession>A0A0G4HKB9</accession>
<evidence type="ECO:0000313" key="2">
    <source>
        <dbReference type="EMBL" id="CEM44742.1"/>
    </source>
</evidence>
<protein>
    <submittedName>
        <fullName evidence="2">Uncharacterized protein</fullName>
    </submittedName>
</protein>
<sequence>MLLEQQIGSFEANDAAEQQEPQDDSDTDYKPPTTGTLKPVEGISLFTTRETLLKMIPAAREAMVPFPGKKTYGWVWFTIKAAAEQAVASQTKDIFTTELVSVKQRYQADSSGTSATSSSSSAGAAASSSSASL</sequence>
<dbReference type="AlphaFoldDB" id="A0A0G4HKB9"/>
<evidence type="ECO:0000256" key="1">
    <source>
        <dbReference type="SAM" id="MobiDB-lite"/>
    </source>
</evidence>